<evidence type="ECO:0000313" key="1">
    <source>
        <dbReference type="EMBL" id="KAI3815511.1"/>
    </source>
</evidence>
<proteinExistence type="predicted"/>
<protein>
    <submittedName>
        <fullName evidence="1">Uncharacterized protein</fullName>
    </submittedName>
</protein>
<comment type="caution">
    <text evidence="1">The sequence shown here is derived from an EMBL/GenBank/DDBJ whole genome shotgun (WGS) entry which is preliminary data.</text>
</comment>
<keyword evidence="2" id="KW-1185">Reference proteome</keyword>
<reference evidence="1 2" key="2">
    <citation type="journal article" date="2022" name="Mol. Ecol. Resour.">
        <title>The genomes of chicory, endive, great burdock and yacon provide insights into Asteraceae paleo-polyploidization history and plant inulin production.</title>
        <authorList>
            <person name="Fan W."/>
            <person name="Wang S."/>
            <person name="Wang H."/>
            <person name="Wang A."/>
            <person name="Jiang F."/>
            <person name="Liu H."/>
            <person name="Zhao H."/>
            <person name="Xu D."/>
            <person name="Zhang Y."/>
        </authorList>
    </citation>
    <scope>NUCLEOTIDE SEQUENCE [LARGE SCALE GENOMIC DNA]</scope>
    <source>
        <strain evidence="2">cv. Yunnan</strain>
        <tissue evidence="1">Leaves</tissue>
    </source>
</reference>
<reference evidence="2" key="1">
    <citation type="journal article" date="2022" name="Mol. Ecol. Resour.">
        <title>The genomes of chicory, endive, great burdock and yacon provide insights into Asteraceae palaeo-polyploidization history and plant inulin production.</title>
        <authorList>
            <person name="Fan W."/>
            <person name="Wang S."/>
            <person name="Wang H."/>
            <person name="Wang A."/>
            <person name="Jiang F."/>
            <person name="Liu H."/>
            <person name="Zhao H."/>
            <person name="Xu D."/>
            <person name="Zhang Y."/>
        </authorList>
    </citation>
    <scope>NUCLEOTIDE SEQUENCE [LARGE SCALE GENOMIC DNA]</scope>
    <source>
        <strain evidence="2">cv. Yunnan</strain>
    </source>
</reference>
<accession>A0ACB9J5W5</accession>
<gene>
    <name evidence="1" type="ORF">L1987_15182</name>
</gene>
<dbReference type="EMBL" id="CM042022">
    <property type="protein sequence ID" value="KAI3815511.1"/>
    <property type="molecule type" value="Genomic_DNA"/>
</dbReference>
<sequence>MPTPLVAMFDSRGWTVTRDRAATHERTGERNGDLGFLAKRGRERNRALKWHMPLDKKSKGRAQKQWCCDNLPENLDTIFHLLYIHIPTFTQMYLISTMAIASKSMFVACN</sequence>
<name>A0ACB9J5W5_9ASTR</name>
<organism evidence="1 2">
    <name type="scientific">Smallanthus sonchifolius</name>
    <dbReference type="NCBI Taxonomy" id="185202"/>
    <lineage>
        <taxon>Eukaryota</taxon>
        <taxon>Viridiplantae</taxon>
        <taxon>Streptophyta</taxon>
        <taxon>Embryophyta</taxon>
        <taxon>Tracheophyta</taxon>
        <taxon>Spermatophyta</taxon>
        <taxon>Magnoliopsida</taxon>
        <taxon>eudicotyledons</taxon>
        <taxon>Gunneridae</taxon>
        <taxon>Pentapetalae</taxon>
        <taxon>asterids</taxon>
        <taxon>campanulids</taxon>
        <taxon>Asterales</taxon>
        <taxon>Asteraceae</taxon>
        <taxon>Asteroideae</taxon>
        <taxon>Heliantheae alliance</taxon>
        <taxon>Millerieae</taxon>
        <taxon>Smallanthus</taxon>
    </lineage>
</organism>
<evidence type="ECO:0000313" key="2">
    <source>
        <dbReference type="Proteomes" id="UP001056120"/>
    </source>
</evidence>
<dbReference type="Proteomes" id="UP001056120">
    <property type="component" value="Linkage Group LG05"/>
</dbReference>